<reference evidence="14" key="1">
    <citation type="journal article" date="2017" name="Plant J.">
        <title>The pomegranate (Punica granatum L.) genome and the genomics of punicalagin biosynthesis.</title>
        <authorList>
            <person name="Qin G."/>
            <person name="Xu C."/>
            <person name="Ming R."/>
            <person name="Tang H."/>
            <person name="Guyot R."/>
            <person name="Kramer E.M."/>
            <person name="Hu Y."/>
            <person name="Yi X."/>
            <person name="Qi Y."/>
            <person name="Xu X."/>
            <person name="Gao Z."/>
            <person name="Pan H."/>
            <person name="Jian J."/>
            <person name="Tian Y."/>
            <person name="Yue Z."/>
            <person name="Xu Y."/>
        </authorList>
    </citation>
    <scope>NUCLEOTIDE SEQUENCE [LARGE SCALE GENOMIC DNA]</scope>
    <source>
        <strain evidence="14">cv. Dabenzi</strain>
    </source>
</reference>
<evidence type="ECO:0000256" key="3">
    <source>
        <dbReference type="ARBA" id="ARBA00022729"/>
    </source>
</evidence>
<dbReference type="PROSITE" id="PS51892">
    <property type="entry name" value="SUBTILASE"/>
    <property type="match status" value="1"/>
</dbReference>
<evidence type="ECO:0000313" key="13">
    <source>
        <dbReference type="EMBL" id="OWM66766.1"/>
    </source>
</evidence>
<dbReference type="InterPro" id="IPR034197">
    <property type="entry name" value="Peptidases_S8_3"/>
</dbReference>
<feature type="domain" description="Peptidase S8/S53" evidence="10">
    <location>
        <begin position="137"/>
        <end position="580"/>
    </location>
</feature>
<feature type="chain" id="PRO_5012374778" description="Subtilisin-like protease SBT4.3" evidence="9">
    <location>
        <begin position="27"/>
        <end position="739"/>
    </location>
</feature>
<dbReference type="InterPro" id="IPR010259">
    <property type="entry name" value="S8pro/Inhibitor_I9"/>
</dbReference>
<keyword evidence="5 8" id="KW-0720">Serine protease</keyword>
<evidence type="ECO:0000256" key="6">
    <source>
        <dbReference type="ARBA" id="ARBA00023180"/>
    </source>
</evidence>
<dbReference type="GO" id="GO:0006508">
    <property type="term" value="P:proteolysis"/>
    <property type="evidence" value="ECO:0007669"/>
    <property type="project" value="UniProtKB-KW"/>
</dbReference>
<dbReference type="InterPro" id="IPR037045">
    <property type="entry name" value="S8pro/Inhibitor_I9_sf"/>
</dbReference>
<evidence type="ECO:0000313" key="14">
    <source>
        <dbReference type="Proteomes" id="UP000197138"/>
    </source>
</evidence>
<dbReference type="Pfam" id="PF17766">
    <property type="entry name" value="fn3_6"/>
    <property type="match status" value="1"/>
</dbReference>
<dbReference type="FunFam" id="3.30.70.80:FF:000002">
    <property type="entry name" value="Subtilisin-like protease SBT5.3"/>
    <property type="match status" value="1"/>
</dbReference>
<evidence type="ECO:0000256" key="2">
    <source>
        <dbReference type="ARBA" id="ARBA00022670"/>
    </source>
</evidence>
<evidence type="ECO:0000256" key="8">
    <source>
        <dbReference type="PROSITE-ProRule" id="PRU01240"/>
    </source>
</evidence>
<feature type="active site" description="Charge relay system" evidence="7 8">
    <location>
        <position position="201"/>
    </location>
</feature>
<dbReference type="SUPFAM" id="SSF52743">
    <property type="entry name" value="Subtilisin-like"/>
    <property type="match status" value="1"/>
</dbReference>
<dbReference type="InterPro" id="IPR041469">
    <property type="entry name" value="Subtilisin-like_FN3"/>
</dbReference>
<feature type="signal peptide" evidence="9">
    <location>
        <begin position="1"/>
        <end position="26"/>
    </location>
</feature>
<dbReference type="CDD" id="cd02120">
    <property type="entry name" value="PA_subtilisin_like"/>
    <property type="match status" value="1"/>
</dbReference>
<keyword evidence="2 8" id="KW-0645">Protease</keyword>
<dbReference type="GO" id="GO:0004252">
    <property type="term" value="F:serine-type endopeptidase activity"/>
    <property type="evidence" value="ECO:0007669"/>
    <property type="project" value="UniProtKB-UniRule"/>
</dbReference>
<dbReference type="EMBL" id="MTKT01005538">
    <property type="protein sequence ID" value="OWM66766.1"/>
    <property type="molecule type" value="Genomic_DNA"/>
</dbReference>
<dbReference type="Pfam" id="PF05922">
    <property type="entry name" value="Inhibitor_I9"/>
    <property type="match status" value="1"/>
</dbReference>
<dbReference type="InterPro" id="IPR023828">
    <property type="entry name" value="Peptidase_S8_Ser-AS"/>
</dbReference>
<name>A0A218W2A4_PUNGR</name>
<dbReference type="InterPro" id="IPR000209">
    <property type="entry name" value="Peptidase_S8/S53_dom"/>
</dbReference>
<evidence type="ECO:0000259" key="10">
    <source>
        <dbReference type="Pfam" id="PF00082"/>
    </source>
</evidence>
<dbReference type="Gene3D" id="3.30.70.80">
    <property type="entry name" value="Peptidase S8 propeptide/proteinase inhibitor I9"/>
    <property type="match status" value="1"/>
</dbReference>
<dbReference type="Gene3D" id="3.50.30.30">
    <property type="match status" value="1"/>
</dbReference>
<dbReference type="Gene3D" id="2.60.40.2310">
    <property type="match status" value="1"/>
</dbReference>
<evidence type="ECO:0000259" key="12">
    <source>
        <dbReference type="Pfam" id="PF17766"/>
    </source>
</evidence>
<dbReference type="AlphaFoldDB" id="A0A218W2A4"/>
<dbReference type="Gene3D" id="3.40.50.200">
    <property type="entry name" value="Peptidase S8/S53 domain"/>
    <property type="match status" value="1"/>
</dbReference>
<dbReference type="CDD" id="cd04852">
    <property type="entry name" value="Peptidases_S8_3"/>
    <property type="match status" value="1"/>
</dbReference>
<evidence type="ECO:0000256" key="7">
    <source>
        <dbReference type="PIRSR" id="PIRSR615500-1"/>
    </source>
</evidence>
<feature type="active site" description="Charge relay system" evidence="7 8">
    <location>
        <position position="526"/>
    </location>
</feature>
<dbReference type="PROSITE" id="PS00138">
    <property type="entry name" value="SUBTILASE_SER"/>
    <property type="match status" value="1"/>
</dbReference>
<keyword evidence="3 9" id="KW-0732">Signal</keyword>
<accession>A0A218W2A4</accession>
<dbReference type="InterPro" id="IPR015500">
    <property type="entry name" value="Peptidase_S8_subtilisin-rel"/>
</dbReference>
<evidence type="ECO:0000256" key="4">
    <source>
        <dbReference type="ARBA" id="ARBA00022801"/>
    </source>
</evidence>
<evidence type="ECO:0000256" key="1">
    <source>
        <dbReference type="ARBA" id="ARBA00011073"/>
    </source>
</evidence>
<organism evidence="13 14">
    <name type="scientific">Punica granatum</name>
    <name type="common">Pomegranate</name>
    <dbReference type="NCBI Taxonomy" id="22663"/>
    <lineage>
        <taxon>Eukaryota</taxon>
        <taxon>Viridiplantae</taxon>
        <taxon>Streptophyta</taxon>
        <taxon>Embryophyta</taxon>
        <taxon>Tracheophyta</taxon>
        <taxon>Spermatophyta</taxon>
        <taxon>Magnoliopsida</taxon>
        <taxon>eudicotyledons</taxon>
        <taxon>Gunneridae</taxon>
        <taxon>Pentapetalae</taxon>
        <taxon>rosids</taxon>
        <taxon>malvids</taxon>
        <taxon>Myrtales</taxon>
        <taxon>Lythraceae</taxon>
        <taxon>Punica</taxon>
    </lineage>
</organism>
<dbReference type="Proteomes" id="UP000197138">
    <property type="component" value="Unassembled WGS sequence"/>
</dbReference>
<sequence length="739" mass="78196">MAAKDALFKHFCILSVVFLLINHGICLPKDEDRKVYIVYLGSLNPTETYSPTSQHLSLLQQVVKDQRSASASLIRSYKRSFNGFAAKLTEKEAQKLASKDEVFSVFPSQTFYVQTTKSWDFIGLSKTAKRMPSTEGNIIIAVLDSGAYPESESFSDKGFGPPPRKWKGSCKGGSNFTCNNKLIGARNYVSDEDSALDGNGHGTHTASTAAGNAVEGASFFGIANGTARGGVQSSRIAIYKVCDSRGHCDGDGILAAFDDAIADGVDIITVSLGNVVPSPFNEDPFAIGAFHATSKGILVTQAAGNLGPSAETVTSVAPWILTVAASTVDRLFITKLVLGNGTVITGIAVNSFPSALNYFPLVFGKQVSSSCGEASARACYEGCLEMQKVAGKIVICEGGLDAPSEAAAFGARGIILKGADRDDASAYPLPAVALDDSSFEKLLSYHNSTKDPQGRILKGETTRDAAAPAVPRFSSRGPNAITPDIMKPDVSAPGANILAAFPPNLPPTPFAGDDRRVKFLVKSGTSMSCPHVAGAAAYVKTFHPDWSPSAVKSALMTTASKLRDTTTRVDLSGREFSYGSGQINPLKAVDPGLVYETTKADYVNLLCSLGYDIRSIDSNGTCPKGAKNITEAELNYPSLTFKAPVSEPFELAINRTVTNVGPPNSTYKAKVDVSPNINITVVPEVISFESVSEKKSFTIGISASGLQSGALLSNEVVWSDGVHHARSPVIVYTEQDSPE</sequence>
<evidence type="ECO:0008006" key="15">
    <source>
        <dbReference type="Google" id="ProtNLM"/>
    </source>
</evidence>
<comment type="caution">
    <text evidence="13">The sequence shown here is derived from an EMBL/GenBank/DDBJ whole genome shotgun (WGS) entry which is preliminary data.</text>
</comment>
<keyword evidence="4 8" id="KW-0378">Hydrolase</keyword>
<gene>
    <name evidence="13" type="ORF">CDL15_Pgr010418</name>
</gene>
<evidence type="ECO:0000256" key="5">
    <source>
        <dbReference type="ARBA" id="ARBA00022825"/>
    </source>
</evidence>
<feature type="domain" description="Subtilisin-like protease fibronectin type-III" evidence="12">
    <location>
        <begin position="633"/>
        <end position="731"/>
    </location>
</feature>
<feature type="domain" description="Inhibitor I9" evidence="11">
    <location>
        <begin position="35"/>
        <end position="112"/>
    </location>
</feature>
<comment type="similarity">
    <text evidence="1 8">Belongs to the peptidase S8 family.</text>
</comment>
<proteinExistence type="inferred from homology"/>
<dbReference type="PRINTS" id="PR00723">
    <property type="entry name" value="SUBTILISIN"/>
</dbReference>
<dbReference type="PANTHER" id="PTHR10795">
    <property type="entry name" value="PROPROTEIN CONVERTASE SUBTILISIN/KEXIN"/>
    <property type="match status" value="1"/>
</dbReference>
<dbReference type="InterPro" id="IPR036852">
    <property type="entry name" value="Peptidase_S8/S53_dom_sf"/>
</dbReference>
<dbReference type="InterPro" id="IPR045051">
    <property type="entry name" value="SBT"/>
</dbReference>
<dbReference type="Pfam" id="PF00082">
    <property type="entry name" value="Peptidase_S8"/>
    <property type="match status" value="1"/>
</dbReference>
<protein>
    <recommendedName>
        <fullName evidence="15">Subtilisin-like protease SBT4.3</fullName>
    </recommendedName>
</protein>
<feature type="active site" description="Charge relay system" evidence="7 8">
    <location>
        <position position="144"/>
    </location>
</feature>
<keyword evidence="6" id="KW-0325">Glycoprotein</keyword>
<evidence type="ECO:0000256" key="9">
    <source>
        <dbReference type="SAM" id="SignalP"/>
    </source>
</evidence>
<evidence type="ECO:0000259" key="11">
    <source>
        <dbReference type="Pfam" id="PF05922"/>
    </source>
</evidence>